<dbReference type="Gene3D" id="1.20.1300.10">
    <property type="entry name" value="Fumarate reductase/succinate dehydrogenase, transmembrane subunit"/>
    <property type="match status" value="1"/>
</dbReference>
<dbReference type="Pfam" id="PF01127">
    <property type="entry name" value="Sdh_cyt"/>
    <property type="match status" value="1"/>
</dbReference>
<dbReference type="EMBL" id="JTDY01006095">
    <property type="protein sequence ID" value="KOB66292.1"/>
    <property type="molecule type" value="Genomic_DNA"/>
</dbReference>
<evidence type="ECO:0000313" key="11">
    <source>
        <dbReference type="Proteomes" id="UP000037510"/>
    </source>
</evidence>
<dbReference type="Proteomes" id="UP000037510">
    <property type="component" value="Unassembled WGS sequence"/>
</dbReference>
<evidence type="ECO:0000256" key="2">
    <source>
        <dbReference type="ARBA" id="ARBA00005163"/>
    </source>
</evidence>
<dbReference type="NCBIfam" id="TIGR02970">
    <property type="entry name" value="succ_dehyd_cytB"/>
    <property type="match status" value="1"/>
</dbReference>
<comment type="caution">
    <text evidence="10">The sequence shown here is derived from an EMBL/GenBank/DDBJ whole genome shotgun (WGS) entry which is preliminary data.</text>
</comment>
<dbReference type="InterPro" id="IPR034804">
    <property type="entry name" value="SQR/QFR_C/D"/>
</dbReference>
<protein>
    <submittedName>
        <fullName evidence="10">Succinate dehydrogenase C</fullName>
    </submittedName>
</protein>
<evidence type="ECO:0000256" key="5">
    <source>
        <dbReference type="ARBA" id="ARBA00022723"/>
    </source>
</evidence>
<dbReference type="GO" id="GO:0006099">
    <property type="term" value="P:tricarboxylic acid cycle"/>
    <property type="evidence" value="ECO:0007669"/>
    <property type="project" value="InterPro"/>
</dbReference>
<comment type="pathway">
    <text evidence="2">Carbohydrate metabolism; tricarboxylic acid cycle.</text>
</comment>
<keyword evidence="3" id="KW-0349">Heme</keyword>
<evidence type="ECO:0000256" key="1">
    <source>
        <dbReference type="ARBA" id="ARBA00004141"/>
    </source>
</evidence>
<dbReference type="OrthoDB" id="588261at2759"/>
<dbReference type="PANTHER" id="PTHR10978">
    <property type="entry name" value="SUCCINATE DEHYDROGENASE CYTOCHROME B560 SUBUNIT"/>
    <property type="match status" value="1"/>
</dbReference>
<keyword evidence="4 9" id="KW-0812">Transmembrane</keyword>
<sequence length="179" mass="19216">MALFTCGRLGSKSVLATIGRLPASVSTAQYAQAAVPSVTFKKFEEPRVEHHDVKNTRLNRPLSPHMTIYSFPLPAMLSITHRASGIILTTYASAMGIGALCLPNDISYYMTIVESLNLSAATIFAAKALIASPLGYHLANGIRHLYWDTAKGLSIKEVYATGYAMLAASVVITLLLASL</sequence>
<evidence type="ECO:0000256" key="4">
    <source>
        <dbReference type="ARBA" id="ARBA00022692"/>
    </source>
</evidence>
<evidence type="ECO:0000256" key="6">
    <source>
        <dbReference type="ARBA" id="ARBA00022989"/>
    </source>
</evidence>
<feature type="transmembrane region" description="Helical" evidence="9">
    <location>
        <begin position="115"/>
        <end position="138"/>
    </location>
</feature>
<dbReference type="InterPro" id="IPR018495">
    <property type="entry name" value="Succ_DH_cyt_bsu_CS"/>
</dbReference>
<evidence type="ECO:0000256" key="9">
    <source>
        <dbReference type="SAM" id="Phobius"/>
    </source>
</evidence>
<proteinExistence type="predicted"/>
<organism evidence="10 11">
    <name type="scientific">Operophtera brumata</name>
    <name type="common">Winter moth</name>
    <name type="synonym">Phalaena brumata</name>
    <dbReference type="NCBI Taxonomy" id="104452"/>
    <lineage>
        <taxon>Eukaryota</taxon>
        <taxon>Metazoa</taxon>
        <taxon>Ecdysozoa</taxon>
        <taxon>Arthropoda</taxon>
        <taxon>Hexapoda</taxon>
        <taxon>Insecta</taxon>
        <taxon>Pterygota</taxon>
        <taxon>Neoptera</taxon>
        <taxon>Endopterygota</taxon>
        <taxon>Lepidoptera</taxon>
        <taxon>Glossata</taxon>
        <taxon>Ditrysia</taxon>
        <taxon>Geometroidea</taxon>
        <taxon>Geometridae</taxon>
        <taxon>Larentiinae</taxon>
        <taxon>Operophtera</taxon>
    </lineage>
</organism>
<gene>
    <name evidence="10" type="ORF">OBRU01_18319</name>
</gene>
<dbReference type="GO" id="GO:0009055">
    <property type="term" value="F:electron transfer activity"/>
    <property type="evidence" value="ECO:0007669"/>
    <property type="project" value="InterPro"/>
</dbReference>
<reference evidence="10 11" key="1">
    <citation type="journal article" date="2015" name="Genome Biol. Evol.">
        <title>The genome of winter moth (Operophtera brumata) provides a genomic perspective on sexual dimorphism and phenology.</title>
        <authorList>
            <person name="Derks M.F."/>
            <person name="Smit S."/>
            <person name="Salis L."/>
            <person name="Schijlen E."/>
            <person name="Bossers A."/>
            <person name="Mateman C."/>
            <person name="Pijl A.S."/>
            <person name="de Ridder D."/>
            <person name="Groenen M.A."/>
            <person name="Visser M.E."/>
            <person name="Megens H.J."/>
        </authorList>
    </citation>
    <scope>NUCLEOTIDE SEQUENCE [LARGE SCALE GENOMIC DNA]</scope>
    <source>
        <strain evidence="10">WM2013NL</strain>
        <tissue evidence="10">Head and thorax</tissue>
    </source>
</reference>
<dbReference type="PROSITE" id="PS01001">
    <property type="entry name" value="SDH_CYT_2"/>
    <property type="match status" value="1"/>
</dbReference>
<dbReference type="GO" id="GO:0016020">
    <property type="term" value="C:membrane"/>
    <property type="evidence" value="ECO:0007669"/>
    <property type="project" value="UniProtKB-SubCell"/>
</dbReference>
<dbReference type="CDD" id="cd03499">
    <property type="entry name" value="SQR_TypeC_SdhC"/>
    <property type="match status" value="1"/>
</dbReference>
<name>A0A0L7KSQ7_OPEBR</name>
<keyword evidence="7" id="KW-0408">Iron</keyword>
<keyword evidence="6 9" id="KW-1133">Transmembrane helix</keyword>
<keyword evidence="11" id="KW-1185">Reference proteome</keyword>
<dbReference type="AlphaFoldDB" id="A0A0L7KSQ7"/>
<dbReference type="InterPro" id="IPR014314">
    <property type="entry name" value="Succ_DH_cytb556"/>
</dbReference>
<dbReference type="FunFam" id="1.20.1300.10:FF:000011">
    <property type="entry name" value="Succinate dehydrogenase cytochrome b560 subunit"/>
    <property type="match status" value="1"/>
</dbReference>
<feature type="transmembrane region" description="Helical" evidence="9">
    <location>
        <begin position="158"/>
        <end position="177"/>
    </location>
</feature>
<feature type="transmembrane region" description="Helical" evidence="9">
    <location>
        <begin position="83"/>
        <end position="103"/>
    </location>
</feature>
<evidence type="ECO:0000256" key="8">
    <source>
        <dbReference type="ARBA" id="ARBA00023136"/>
    </source>
</evidence>
<dbReference type="STRING" id="104452.A0A0L7KSQ7"/>
<dbReference type="GO" id="GO:0046872">
    <property type="term" value="F:metal ion binding"/>
    <property type="evidence" value="ECO:0007669"/>
    <property type="project" value="UniProtKB-KW"/>
</dbReference>
<dbReference type="GO" id="GO:0006121">
    <property type="term" value="P:mitochondrial electron transport, succinate to ubiquinone"/>
    <property type="evidence" value="ECO:0007669"/>
    <property type="project" value="TreeGrafter"/>
</dbReference>
<evidence type="ECO:0000256" key="7">
    <source>
        <dbReference type="ARBA" id="ARBA00023004"/>
    </source>
</evidence>
<evidence type="ECO:0000256" key="3">
    <source>
        <dbReference type="ARBA" id="ARBA00022617"/>
    </source>
</evidence>
<dbReference type="PANTHER" id="PTHR10978:SF5">
    <property type="entry name" value="SUCCINATE DEHYDROGENASE CYTOCHROME B560 SUBUNIT, MITOCHONDRIAL"/>
    <property type="match status" value="1"/>
</dbReference>
<accession>A0A0L7KSQ7</accession>
<dbReference type="SUPFAM" id="SSF81343">
    <property type="entry name" value="Fumarate reductase respiratory complex transmembrane subunits"/>
    <property type="match status" value="1"/>
</dbReference>
<evidence type="ECO:0000313" key="10">
    <source>
        <dbReference type="EMBL" id="KOB66292.1"/>
    </source>
</evidence>
<dbReference type="PROSITE" id="PS01000">
    <property type="entry name" value="SDH_CYT_1"/>
    <property type="match status" value="1"/>
</dbReference>
<keyword evidence="8 9" id="KW-0472">Membrane</keyword>
<keyword evidence="5" id="KW-0479">Metal-binding</keyword>
<dbReference type="GO" id="GO:0005739">
    <property type="term" value="C:mitochondrion"/>
    <property type="evidence" value="ECO:0007669"/>
    <property type="project" value="GOC"/>
</dbReference>
<comment type="subcellular location">
    <subcellularLocation>
        <location evidence="1">Membrane</location>
        <topology evidence="1">Multi-pass membrane protein</topology>
    </subcellularLocation>
</comment>
<dbReference type="InterPro" id="IPR000701">
    <property type="entry name" value="SuccDH_FuR_B_TM-su"/>
</dbReference>